<comment type="caution">
    <text evidence="2">The sequence shown here is derived from an EMBL/GenBank/DDBJ whole genome shotgun (WGS) entry which is preliminary data.</text>
</comment>
<dbReference type="HOGENOM" id="CLU_3084540_0_0_6"/>
<name>V7IJ50_SALET</name>
<dbReference type="EMBL" id="AZGR01000163">
    <property type="protein sequence ID" value="ETA85291.1"/>
    <property type="molecule type" value="Genomic_DNA"/>
</dbReference>
<evidence type="ECO:0000256" key="1">
    <source>
        <dbReference type="SAM" id="MobiDB-lite"/>
    </source>
</evidence>
<evidence type="ECO:0000313" key="2">
    <source>
        <dbReference type="EMBL" id="ETA85291.1"/>
    </source>
</evidence>
<gene>
    <name evidence="2" type="ORF">A628_04729</name>
</gene>
<sequence>MHASSWGTADRHGTRTTQGAENGRNIMLRFWSLLPASGVVSRESVRVNCTIC</sequence>
<evidence type="ECO:0000313" key="3">
    <source>
        <dbReference type="Proteomes" id="UP000018534"/>
    </source>
</evidence>
<organism evidence="2 3">
    <name type="scientific">Salmonella enterica subsp. enterica serovar Cubana str. 76814</name>
    <dbReference type="NCBI Taxonomy" id="1192560"/>
    <lineage>
        <taxon>Bacteria</taxon>
        <taxon>Pseudomonadati</taxon>
        <taxon>Pseudomonadota</taxon>
        <taxon>Gammaproteobacteria</taxon>
        <taxon>Enterobacterales</taxon>
        <taxon>Enterobacteriaceae</taxon>
        <taxon>Salmonella</taxon>
    </lineage>
</organism>
<dbReference type="AlphaFoldDB" id="V7IJ50"/>
<dbReference type="Proteomes" id="UP000018534">
    <property type="component" value="Unassembled WGS sequence"/>
</dbReference>
<proteinExistence type="predicted"/>
<feature type="region of interest" description="Disordered" evidence="1">
    <location>
        <begin position="1"/>
        <end position="20"/>
    </location>
</feature>
<protein>
    <submittedName>
        <fullName evidence="2">Uncharacterized protein</fullName>
    </submittedName>
</protein>
<accession>V7IJ50</accession>
<reference evidence="2 3" key="1">
    <citation type="journal article" date="2014" name="Genome Announc.">
        <title>Whole-Genome Sequencing of Salmonella enterica subsp. enterica Serovar Cubana Strains Isolated from Agricultural Sources.</title>
        <authorList>
            <person name="Benahmed F.H."/>
            <person name="Gopinath G.R."/>
            <person name="Wang H."/>
            <person name="Jean-Gilles Beaubrun J."/>
            <person name="Grim C."/>
            <person name="Cheng C.M."/>
            <person name="McClelland M."/>
            <person name="Ayers S."/>
            <person name="Abbott J."/>
            <person name="Desai P."/>
            <person name="Frye J.G."/>
            <person name="Weinstock G."/>
            <person name="Hammack T.S."/>
            <person name="Hanes D.E."/>
            <person name="Rasmussen M.A."/>
            <person name="Davidson M.K."/>
        </authorList>
    </citation>
    <scope>NUCLEOTIDE SEQUENCE [LARGE SCALE GENOMIC DNA]</scope>
    <source>
        <strain evidence="2">76814</strain>
    </source>
</reference>